<dbReference type="Proteomes" id="UP000479293">
    <property type="component" value="Unassembled WGS sequence"/>
</dbReference>
<name>A0A7C9BEQ4_9BACT</name>
<evidence type="ECO:0000256" key="2">
    <source>
        <dbReference type="ARBA" id="ARBA00008841"/>
    </source>
</evidence>
<evidence type="ECO:0000256" key="3">
    <source>
        <dbReference type="ARBA" id="ARBA00022578"/>
    </source>
</evidence>
<dbReference type="GO" id="GO:0003677">
    <property type="term" value="F:DNA binding"/>
    <property type="evidence" value="ECO:0007669"/>
    <property type="project" value="InterPro"/>
</dbReference>
<dbReference type="Pfam" id="PF03400">
    <property type="entry name" value="DDE_Tnp_IS1"/>
    <property type="match status" value="1"/>
</dbReference>
<dbReference type="PANTHER" id="PTHR33293">
    <property type="entry name" value="INSERTION ELEMENT IS1 1 PROTEIN INSB-RELATED"/>
    <property type="match status" value="1"/>
</dbReference>
<protein>
    <recommendedName>
        <fullName evidence="7">IS1 family transposase</fullName>
    </recommendedName>
</protein>
<evidence type="ECO:0000256" key="4">
    <source>
        <dbReference type="ARBA" id="ARBA00023172"/>
    </source>
</evidence>
<proteinExistence type="inferred from homology"/>
<dbReference type="InterPro" id="IPR051354">
    <property type="entry name" value="Transposase_27_IS1"/>
</dbReference>
<evidence type="ECO:0000256" key="1">
    <source>
        <dbReference type="ARBA" id="ARBA00004091"/>
    </source>
</evidence>
<dbReference type="InterPro" id="IPR005063">
    <property type="entry name" value="Transposase_27"/>
</dbReference>
<reference evidence="5 6" key="1">
    <citation type="submission" date="2019-10" db="EMBL/GenBank/DDBJ databases">
        <title>Draft Genome Sequence of Cytophagaceae sp. SJW1-29.</title>
        <authorList>
            <person name="Choi A."/>
        </authorList>
    </citation>
    <scope>NUCLEOTIDE SEQUENCE [LARGE SCALE GENOMIC DNA]</scope>
    <source>
        <strain evidence="5 6">SJW1-29</strain>
    </source>
</reference>
<keyword evidence="6" id="KW-1185">Reference proteome</keyword>
<comment type="similarity">
    <text evidence="2">Belongs to the transposase 27 family.</text>
</comment>
<gene>
    <name evidence="5" type="ORF">GBK04_00675</name>
</gene>
<keyword evidence="3" id="KW-0815">Transposition</keyword>
<dbReference type="GO" id="GO:0004803">
    <property type="term" value="F:transposase activity"/>
    <property type="evidence" value="ECO:0007669"/>
    <property type="project" value="InterPro"/>
</dbReference>
<keyword evidence="4" id="KW-0233">DNA recombination</keyword>
<comment type="function">
    <text evidence="1">Absolutely required for transposition of IS1.</text>
</comment>
<evidence type="ECO:0008006" key="7">
    <source>
        <dbReference type="Google" id="ProtNLM"/>
    </source>
</evidence>
<dbReference type="GO" id="GO:0006313">
    <property type="term" value="P:DNA transposition"/>
    <property type="evidence" value="ECO:0007669"/>
    <property type="project" value="InterPro"/>
</dbReference>
<accession>A0A7C9BEQ4</accession>
<evidence type="ECO:0000313" key="6">
    <source>
        <dbReference type="Proteomes" id="UP000479293"/>
    </source>
</evidence>
<sequence length="86" mass="10318">MLAFQIGKRDDAKCKKLMRKLARLDIRYYYTDDWKSYKKHIPPDKHTVAKKKTQKIERQNLNFRTYMKRPASKTICFSKKTICTTG</sequence>
<dbReference type="PANTHER" id="PTHR33293:SF1">
    <property type="entry name" value="INSERTION ELEMENT IS1 1 PROTEIN INSB-RELATED"/>
    <property type="match status" value="1"/>
</dbReference>
<evidence type="ECO:0000313" key="5">
    <source>
        <dbReference type="EMBL" id="MPR31897.1"/>
    </source>
</evidence>
<dbReference type="EMBL" id="WHLY01000001">
    <property type="protein sequence ID" value="MPR31897.1"/>
    <property type="molecule type" value="Genomic_DNA"/>
</dbReference>
<dbReference type="RefSeq" id="WP_373330591.1">
    <property type="nucleotide sequence ID" value="NZ_WHLY01000001.1"/>
</dbReference>
<comment type="caution">
    <text evidence="5">The sequence shown here is derived from an EMBL/GenBank/DDBJ whole genome shotgun (WGS) entry which is preliminary data.</text>
</comment>
<dbReference type="AlphaFoldDB" id="A0A7C9BEQ4"/>
<organism evidence="5 6">
    <name type="scientific">Salmonirosea aquatica</name>
    <dbReference type="NCBI Taxonomy" id="2654236"/>
    <lineage>
        <taxon>Bacteria</taxon>
        <taxon>Pseudomonadati</taxon>
        <taxon>Bacteroidota</taxon>
        <taxon>Cytophagia</taxon>
        <taxon>Cytophagales</taxon>
        <taxon>Spirosomataceae</taxon>
        <taxon>Salmonirosea</taxon>
    </lineage>
</organism>